<protein>
    <submittedName>
        <fullName evidence="2">Uncharacterized protein</fullName>
    </submittedName>
</protein>
<evidence type="ECO:0000313" key="3">
    <source>
        <dbReference type="Proteomes" id="UP001165122"/>
    </source>
</evidence>
<proteinExistence type="predicted"/>
<dbReference type="AlphaFoldDB" id="A0A9W6ZY29"/>
<dbReference type="EMBL" id="BRXW01000474">
    <property type="protein sequence ID" value="GMH57970.1"/>
    <property type="molecule type" value="Genomic_DNA"/>
</dbReference>
<dbReference type="Proteomes" id="UP001165122">
    <property type="component" value="Unassembled WGS sequence"/>
</dbReference>
<keyword evidence="1" id="KW-0732">Signal</keyword>
<gene>
    <name evidence="2" type="ORF">TrLO_g7282</name>
</gene>
<name>A0A9W6ZY29_9STRA</name>
<accession>A0A9W6ZY29</accession>
<dbReference type="OrthoDB" id="10545362at2759"/>
<organism evidence="2 3">
    <name type="scientific">Triparma laevis f. longispina</name>
    <dbReference type="NCBI Taxonomy" id="1714387"/>
    <lineage>
        <taxon>Eukaryota</taxon>
        <taxon>Sar</taxon>
        <taxon>Stramenopiles</taxon>
        <taxon>Ochrophyta</taxon>
        <taxon>Bolidophyceae</taxon>
        <taxon>Parmales</taxon>
        <taxon>Triparmaceae</taxon>
        <taxon>Triparma</taxon>
    </lineage>
</organism>
<reference evidence="3" key="1">
    <citation type="journal article" date="2023" name="Commun. Biol.">
        <title>Genome analysis of Parmales, the sister group of diatoms, reveals the evolutionary specialization of diatoms from phago-mixotrophs to photoautotrophs.</title>
        <authorList>
            <person name="Ban H."/>
            <person name="Sato S."/>
            <person name="Yoshikawa S."/>
            <person name="Yamada K."/>
            <person name="Nakamura Y."/>
            <person name="Ichinomiya M."/>
            <person name="Sato N."/>
            <person name="Blanc-Mathieu R."/>
            <person name="Endo H."/>
            <person name="Kuwata A."/>
            <person name="Ogata H."/>
        </authorList>
    </citation>
    <scope>NUCLEOTIDE SEQUENCE [LARGE SCALE GENOMIC DNA]</scope>
    <source>
        <strain evidence="3">NIES 3700</strain>
    </source>
</reference>
<sequence>MADQPIRNPTPLLLLILFTIFTLFYGSNDPISREQFQKTLSTSGWVADEIKQLTSNMYPPSGTFGPYDGPQKPYDGDEGKHFLIINFVKNREDPGYDYDYFAVVRYRSLRDFAENIDAMGEFFGESGMKALKMSGIEYTHLVKVEMP</sequence>
<feature type="signal peptide" evidence="1">
    <location>
        <begin position="1"/>
        <end position="26"/>
    </location>
</feature>
<comment type="caution">
    <text evidence="2">The sequence shown here is derived from an EMBL/GenBank/DDBJ whole genome shotgun (WGS) entry which is preliminary data.</text>
</comment>
<feature type="chain" id="PRO_5040935530" evidence="1">
    <location>
        <begin position="27"/>
        <end position="147"/>
    </location>
</feature>
<keyword evidence="3" id="KW-1185">Reference proteome</keyword>
<evidence type="ECO:0000313" key="2">
    <source>
        <dbReference type="EMBL" id="GMH57970.1"/>
    </source>
</evidence>
<evidence type="ECO:0000256" key="1">
    <source>
        <dbReference type="SAM" id="SignalP"/>
    </source>
</evidence>